<protein>
    <submittedName>
        <fullName evidence="9">Adapter molecule Crk</fullName>
    </submittedName>
</protein>
<keyword evidence="10" id="KW-1185">Reference proteome</keyword>
<feature type="compositionally biased region" description="Low complexity" evidence="6">
    <location>
        <begin position="163"/>
        <end position="186"/>
    </location>
</feature>
<reference evidence="9 10" key="1">
    <citation type="submission" date="2020-10" db="EMBL/GenBank/DDBJ databases">
        <authorList>
            <person name="Klimov P.B."/>
            <person name="Dyachkov S.M."/>
            <person name="Chetverikov P.E."/>
        </authorList>
    </citation>
    <scope>NUCLEOTIDE SEQUENCE [LARGE SCALE GENOMIC DNA]</scope>
    <source>
        <strain evidence="9">BMOC 18-1129-001#AD2665</strain>
        <tissue evidence="9">Entire mites</tissue>
    </source>
</reference>
<dbReference type="PANTHER" id="PTHR19969">
    <property type="entry name" value="SH2-SH3 ADAPTOR PROTEIN-RELATED"/>
    <property type="match status" value="1"/>
</dbReference>
<feature type="domain" description="SH2" evidence="7">
    <location>
        <begin position="24"/>
        <end position="119"/>
    </location>
</feature>
<evidence type="ECO:0000256" key="6">
    <source>
        <dbReference type="SAM" id="MobiDB-lite"/>
    </source>
</evidence>
<dbReference type="InterPro" id="IPR036028">
    <property type="entry name" value="SH3-like_dom_sf"/>
</dbReference>
<feature type="non-terminal residue" evidence="9">
    <location>
        <position position="1"/>
    </location>
</feature>
<accession>A0ABQ7S5M1</accession>
<dbReference type="EMBL" id="JAIFTH010001121">
    <property type="protein sequence ID" value="KAG9508677.1"/>
    <property type="molecule type" value="Genomic_DNA"/>
</dbReference>
<dbReference type="PROSITE" id="PS50001">
    <property type="entry name" value="SH2"/>
    <property type="match status" value="1"/>
</dbReference>
<evidence type="ECO:0000313" key="10">
    <source>
        <dbReference type="Proteomes" id="UP000825002"/>
    </source>
</evidence>
<dbReference type="InterPro" id="IPR051184">
    <property type="entry name" value="Tyrosine-phos_adapter"/>
</dbReference>
<dbReference type="Gene3D" id="2.30.30.40">
    <property type="entry name" value="SH3 Domains"/>
    <property type="match status" value="1"/>
</dbReference>
<dbReference type="SUPFAM" id="SSF55550">
    <property type="entry name" value="SH2 domain"/>
    <property type="match status" value="1"/>
</dbReference>
<feature type="region of interest" description="Disordered" evidence="6">
    <location>
        <begin position="149"/>
        <end position="188"/>
    </location>
</feature>
<evidence type="ECO:0000256" key="3">
    <source>
        <dbReference type="ARBA" id="ARBA00022999"/>
    </source>
</evidence>
<dbReference type="InterPro" id="IPR001452">
    <property type="entry name" value="SH3_domain"/>
</dbReference>
<evidence type="ECO:0000256" key="4">
    <source>
        <dbReference type="PROSITE-ProRule" id="PRU00191"/>
    </source>
</evidence>
<sequence length="262" mass="29469">MLIQSSTTMNLPEGSFDPYNEESWFYGSMTRAEATNVLMEEPDIGVFLVRSSTTVHGDLVLSVKETSDKVSHYIINKIVLKPGQPIVFKIGEQPFSDMPSLLDYYKREYLDTTKLTRPIKLPTEDNQRRRDITVSSVVHDDLCPQKLSRFRNQNGPFLSPGRSATNSPSNGGGSSQSSTTSSTSSTDHYFQRRLPSLARVIQPRVPNAYDKTALTLKVGDIINVTDTHMCGQWEGELNGRKGHFPFTHVEFIDSDRTSHYDD</sequence>
<proteinExistence type="inferred from homology"/>
<dbReference type="PRINTS" id="PR00401">
    <property type="entry name" value="SH2DOMAIN"/>
</dbReference>
<evidence type="ECO:0000256" key="5">
    <source>
        <dbReference type="PROSITE-ProRule" id="PRU00192"/>
    </source>
</evidence>
<dbReference type="PROSITE" id="PS50002">
    <property type="entry name" value="SH3"/>
    <property type="match status" value="1"/>
</dbReference>
<name>A0ABQ7S5M1_9ACAR</name>
<keyword evidence="2 5" id="KW-0728">SH3 domain</keyword>
<evidence type="ECO:0000259" key="8">
    <source>
        <dbReference type="PROSITE" id="PS50002"/>
    </source>
</evidence>
<organism evidence="9 10">
    <name type="scientific">Fragariocoptes setiger</name>
    <dbReference type="NCBI Taxonomy" id="1670756"/>
    <lineage>
        <taxon>Eukaryota</taxon>
        <taxon>Metazoa</taxon>
        <taxon>Ecdysozoa</taxon>
        <taxon>Arthropoda</taxon>
        <taxon>Chelicerata</taxon>
        <taxon>Arachnida</taxon>
        <taxon>Acari</taxon>
        <taxon>Acariformes</taxon>
        <taxon>Trombidiformes</taxon>
        <taxon>Prostigmata</taxon>
        <taxon>Eupodina</taxon>
        <taxon>Eriophyoidea</taxon>
        <taxon>Phytoptidae</taxon>
        <taxon>Fragariocoptes</taxon>
    </lineage>
</organism>
<dbReference type="Pfam" id="PF07653">
    <property type="entry name" value="SH3_2"/>
    <property type="match status" value="1"/>
</dbReference>
<comment type="caution">
    <text evidence="9">The sequence shown here is derived from an EMBL/GenBank/DDBJ whole genome shotgun (WGS) entry which is preliminary data.</text>
</comment>
<comment type="similarity">
    <text evidence="1">Belongs to the CRK family.</text>
</comment>
<dbReference type="PANTHER" id="PTHR19969:SF5">
    <property type="entry name" value="CRK-LIKE PROTEIN"/>
    <property type="match status" value="1"/>
</dbReference>
<dbReference type="CDD" id="cd11759">
    <property type="entry name" value="SH3_CRK_C"/>
    <property type="match status" value="1"/>
</dbReference>
<feature type="domain" description="SH3" evidence="8">
    <location>
        <begin position="193"/>
        <end position="254"/>
    </location>
</feature>
<evidence type="ECO:0000259" key="7">
    <source>
        <dbReference type="PROSITE" id="PS50001"/>
    </source>
</evidence>
<evidence type="ECO:0000256" key="1">
    <source>
        <dbReference type="ARBA" id="ARBA00009756"/>
    </source>
</evidence>
<evidence type="ECO:0000256" key="2">
    <source>
        <dbReference type="ARBA" id="ARBA00022443"/>
    </source>
</evidence>
<dbReference type="SMART" id="SM00252">
    <property type="entry name" value="SH2"/>
    <property type="match status" value="1"/>
</dbReference>
<dbReference type="Proteomes" id="UP000825002">
    <property type="component" value="Unassembled WGS sequence"/>
</dbReference>
<dbReference type="InterPro" id="IPR000980">
    <property type="entry name" value="SH2"/>
</dbReference>
<dbReference type="SMART" id="SM00326">
    <property type="entry name" value="SH3"/>
    <property type="match status" value="1"/>
</dbReference>
<dbReference type="SUPFAM" id="SSF50044">
    <property type="entry name" value="SH3-domain"/>
    <property type="match status" value="1"/>
</dbReference>
<dbReference type="Gene3D" id="3.30.505.10">
    <property type="entry name" value="SH2 domain"/>
    <property type="match status" value="1"/>
</dbReference>
<gene>
    <name evidence="9" type="primary">Crk</name>
    <name evidence="9" type="ORF">GZH46_02822</name>
</gene>
<dbReference type="Pfam" id="PF00017">
    <property type="entry name" value="SH2"/>
    <property type="match status" value="1"/>
</dbReference>
<dbReference type="InterPro" id="IPR036860">
    <property type="entry name" value="SH2_dom_sf"/>
</dbReference>
<dbReference type="InterPro" id="IPR035458">
    <property type="entry name" value="CRK_SH3_C"/>
</dbReference>
<keyword evidence="3 4" id="KW-0727">SH2 domain</keyword>
<evidence type="ECO:0000313" key="9">
    <source>
        <dbReference type="EMBL" id="KAG9508677.1"/>
    </source>
</evidence>